<evidence type="ECO:0000256" key="7">
    <source>
        <dbReference type="ARBA" id="ARBA00022729"/>
    </source>
</evidence>
<dbReference type="Gene3D" id="2.60.120.200">
    <property type="match status" value="1"/>
</dbReference>
<dbReference type="Pfam" id="PF00139">
    <property type="entry name" value="Lectin_legB"/>
    <property type="match status" value="1"/>
</dbReference>
<dbReference type="Gene3D" id="1.10.510.10">
    <property type="entry name" value="Transferase(Phosphotransferase) domain 1"/>
    <property type="match status" value="1"/>
</dbReference>
<evidence type="ECO:0000256" key="1">
    <source>
        <dbReference type="ARBA" id="ARBA00004251"/>
    </source>
</evidence>
<dbReference type="CDD" id="cd14066">
    <property type="entry name" value="STKc_IRAK"/>
    <property type="match status" value="1"/>
</dbReference>
<evidence type="ECO:0000313" key="22">
    <source>
        <dbReference type="Proteomes" id="UP000554482"/>
    </source>
</evidence>
<evidence type="ECO:0000256" key="4">
    <source>
        <dbReference type="ARBA" id="ARBA00022475"/>
    </source>
</evidence>
<name>A0A7J6XCU0_THATH</name>
<organism evidence="21 22">
    <name type="scientific">Thalictrum thalictroides</name>
    <name type="common">Rue-anemone</name>
    <name type="synonym">Anemone thalictroides</name>
    <dbReference type="NCBI Taxonomy" id="46969"/>
    <lineage>
        <taxon>Eukaryota</taxon>
        <taxon>Viridiplantae</taxon>
        <taxon>Streptophyta</taxon>
        <taxon>Embryophyta</taxon>
        <taxon>Tracheophyta</taxon>
        <taxon>Spermatophyta</taxon>
        <taxon>Magnoliopsida</taxon>
        <taxon>Ranunculales</taxon>
        <taxon>Ranunculaceae</taxon>
        <taxon>Thalictroideae</taxon>
        <taxon>Thalictrum</taxon>
    </lineage>
</organism>
<dbReference type="InterPro" id="IPR008271">
    <property type="entry name" value="Ser/Thr_kinase_AS"/>
</dbReference>
<evidence type="ECO:0000256" key="16">
    <source>
        <dbReference type="PROSITE-ProRule" id="PRU10141"/>
    </source>
</evidence>
<keyword evidence="9 16" id="KW-0547">Nucleotide-binding</keyword>
<feature type="compositionally biased region" description="Low complexity" evidence="17">
    <location>
        <begin position="668"/>
        <end position="695"/>
    </location>
</feature>
<accession>A0A7J6XCU0</accession>
<keyword evidence="22" id="KW-1185">Reference proteome</keyword>
<evidence type="ECO:0000256" key="10">
    <source>
        <dbReference type="ARBA" id="ARBA00022777"/>
    </source>
</evidence>
<reference evidence="21 22" key="1">
    <citation type="submission" date="2020-06" db="EMBL/GenBank/DDBJ databases">
        <title>Transcriptomic and genomic resources for Thalictrum thalictroides and T. hernandezii: Facilitating candidate gene discovery in an emerging model plant lineage.</title>
        <authorList>
            <person name="Arias T."/>
            <person name="Riano-Pachon D.M."/>
            <person name="Di Stilio V.S."/>
        </authorList>
    </citation>
    <scope>NUCLEOTIDE SEQUENCE [LARGE SCALE GENOMIC DNA]</scope>
    <source>
        <strain evidence="22">cv. WT478/WT964</strain>
        <tissue evidence="21">Leaves</tissue>
    </source>
</reference>
<dbReference type="CDD" id="cd06899">
    <property type="entry name" value="lectin_legume_LecRK_Arcelin_ConA"/>
    <property type="match status" value="1"/>
</dbReference>
<sequence length="703" mass="77057">MALFIKSQTIFIFGQLILFILLLPSVKSTTFNYPSFESVPRNLNLQGNASSTSGYIQLTTNRRDALLNDSIGRATYAEPVRLWDSTTGIVADFNTRFTFRITMLFPPDGADGLAFFLAPNGSVIPPDSGGNTLGLVSQSSMFNSSDNPFVAIEFDTFPNTWDPRLDHVGIDINSIRSLATWETASLKNDSAANVWVTFNSSTQNLSVYITFAQNLVFSNRNLILSRVVDLQSILPEWITVGFSAATGSSFEVHNILSWEFNSTEFPSAPGTTGGGNGTRGGEGTGGGGEGKTNIGLIIGSVVGGFAFIIGVGLIVFVYHKKRNKAMKMKNEDDEMLEVSTDEDYEKGTGPKRFTYTELLRATKNFTEEGKLGEGGFGGVYRGVLSDSNLDVAVKRVSSGSRQGKKEFVSEVKIISQLRHRNLVQLIGWCHERNEFLLVYEFMPNGSLDFHLFGGRTMLTWVLRYKIALGLASALLYLHEEWEQCVVHRDIKSSNIMLDSSFNAKLGDFGLARFVDHELGVKTTMIAGTMGYLAPECVVTGKAGKESDVYSFGVVALEIACGRRVVETREEPSKVGLVAWVWELYGSGRLLEAADTKMNMDFDEQQLTRLMVVGLWCANMDHTLRPSIKQAISVLNFEAPLPELPFKMSVPTHFVPSLHDLGFSYASSSSGTNTQGNQSQTSSSSCTTNSSTSASTYLLQSTPR</sequence>
<feature type="region of interest" description="Disordered" evidence="17">
    <location>
        <begin position="266"/>
        <end position="288"/>
    </location>
</feature>
<evidence type="ECO:0000256" key="13">
    <source>
        <dbReference type="ARBA" id="ARBA00023136"/>
    </source>
</evidence>
<evidence type="ECO:0000256" key="11">
    <source>
        <dbReference type="ARBA" id="ARBA00022840"/>
    </source>
</evidence>
<dbReference type="InterPro" id="IPR050528">
    <property type="entry name" value="L-type_Lectin-RKs"/>
</dbReference>
<comment type="subcellular location">
    <subcellularLocation>
        <location evidence="1">Cell membrane</location>
        <topology evidence="1">Single-pass type I membrane protein</topology>
    </subcellularLocation>
</comment>
<evidence type="ECO:0000256" key="19">
    <source>
        <dbReference type="SAM" id="SignalP"/>
    </source>
</evidence>
<dbReference type="Proteomes" id="UP000554482">
    <property type="component" value="Unassembled WGS sequence"/>
</dbReference>
<feature type="signal peptide" evidence="19">
    <location>
        <begin position="1"/>
        <end position="28"/>
    </location>
</feature>
<feature type="domain" description="Protein kinase" evidence="20">
    <location>
        <begin position="365"/>
        <end position="643"/>
    </location>
</feature>
<dbReference type="AlphaFoldDB" id="A0A7J6XCU0"/>
<keyword evidence="5" id="KW-0808">Transferase</keyword>
<dbReference type="SMART" id="SM00220">
    <property type="entry name" value="S_TKc"/>
    <property type="match status" value="1"/>
</dbReference>
<dbReference type="PROSITE" id="PS50011">
    <property type="entry name" value="PROTEIN_KINASE_DOM"/>
    <property type="match status" value="1"/>
</dbReference>
<keyword evidence="11 16" id="KW-0067">ATP-binding</keyword>
<evidence type="ECO:0000256" key="17">
    <source>
        <dbReference type="SAM" id="MobiDB-lite"/>
    </source>
</evidence>
<keyword evidence="14 21" id="KW-0675">Receptor</keyword>
<dbReference type="InterPro" id="IPR000719">
    <property type="entry name" value="Prot_kinase_dom"/>
</dbReference>
<dbReference type="FunFam" id="3.30.200.20:FF:000168">
    <property type="entry name" value="L-type lectin-domain containing receptor kinase IX.1"/>
    <property type="match status" value="1"/>
</dbReference>
<feature type="transmembrane region" description="Helical" evidence="18">
    <location>
        <begin position="294"/>
        <end position="318"/>
    </location>
</feature>
<evidence type="ECO:0000256" key="6">
    <source>
        <dbReference type="ARBA" id="ARBA00022692"/>
    </source>
</evidence>
<protein>
    <submittedName>
        <fullName evidence="21">L-type lectin-domain containing receptor kinase IX.1</fullName>
    </submittedName>
</protein>
<keyword evidence="13 18" id="KW-0472">Membrane</keyword>
<dbReference type="InterPro" id="IPR017441">
    <property type="entry name" value="Protein_kinase_ATP_BS"/>
</dbReference>
<dbReference type="Pfam" id="PF00069">
    <property type="entry name" value="Pkinase"/>
    <property type="match status" value="1"/>
</dbReference>
<evidence type="ECO:0000256" key="3">
    <source>
        <dbReference type="ARBA" id="ARBA00010217"/>
    </source>
</evidence>
<evidence type="ECO:0000256" key="15">
    <source>
        <dbReference type="ARBA" id="ARBA00023180"/>
    </source>
</evidence>
<evidence type="ECO:0000256" key="5">
    <source>
        <dbReference type="ARBA" id="ARBA00022679"/>
    </source>
</evidence>
<feature type="binding site" evidence="16">
    <location>
        <position position="394"/>
    </location>
    <ligand>
        <name>ATP</name>
        <dbReference type="ChEBI" id="CHEBI:30616"/>
    </ligand>
</feature>
<keyword evidence="4" id="KW-1003">Cell membrane</keyword>
<dbReference type="PROSITE" id="PS00107">
    <property type="entry name" value="PROTEIN_KINASE_ATP"/>
    <property type="match status" value="1"/>
</dbReference>
<dbReference type="OrthoDB" id="2014828at2759"/>
<dbReference type="PANTHER" id="PTHR27007">
    <property type="match status" value="1"/>
</dbReference>
<evidence type="ECO:0000313" key="21">
    <source>
        <dbReference type="EMBL" id="KAF5206192.1"/>
    </source>
</evidence>
<dbReference type="SUPFAM" id="SSF49899">
    <property type="entry name" value="Concanavalin A-like lectins/glucanases"/>
    <property type="match status" value="1"/>
</dbReference>
<comment type="caution">
    <text evidence="21">The sequence shown here is derived from an EMBL/GenBank/DDBJ whole genome shotgun (WGS) entry which is preliminary data.</text>
</comment>
<dbReference type="CDD" id="cd12087">
    <property type="entry name" value="TM_EGFR-like"/>
    <property type="match status" value="1"/>
</dbReference>
<feature type="chain" id="PRO_5029779297" evidence="19">
    <location>
        <begin position="29"/>
        <end position="703"/>
    </location>
</feature>
<dbReference type="InterPro" id="IPR011009">
    <property type="entry name" value="Kinase-like_dom_sf"/>
</dbReference>
<dbReference type="InterPro" id="IPR001220">
    <property type="entry name" value="Legume_lectin_dom"/>
</dbReference>
<dbReference type="GO" id="GO:0030246">
    <property type="term" value="F:carbohydrate binding"/>
    <property type="evidence" value="ECO:0007669"/>
    <property type="project" value="UniProtKB-KW"/>
</dbReference>
<dbReference type="GO" id="GO:0005524">
    <property type="term" value="F:ATP binding"/>
    <property type="evidence" value="ECO:0007669"/>
    <property type="project" value="UniProtKB-UniRule"/>
</dbReference>
<dbReference type="Gene3D" id="3.30.200.20">
    <property type="entry name" value="Phosphorylase Kinase, domain 1"/>
    <property type="match status" value="1"/>
</dbReference>
<evidence type="ECO:0000256" key="9">
    <source>
        <dbReference type="ARBA" id="ARBA00022741"/>
    </source>
</evidence>
<keyword evidence="8 21" id="KW-0430">Lectin</keyword>
<evidence type="ECO:0000256" key="2">
    <source>
        <dbReference type="ARBA" id="ARBA00008536"/>
    </source>
</evidence>
<dbReference type="SUPFAM" id="SSF56112">
    <property type="entry name" value="Protein kinase-like (PK-like)"/>
    <property type="match status" value="1"/>
</dbReference>
<keyword evidence="15" id="KW-0325">Glycoprotein</keyword>
<keyword evidence="12 18" id="KW-1133">Transmembrane helix</keyword>
<dbReference type="FunFam" id="1.10.510.10:FF:000240">
    <property type="entry name" value="Lectin-domain containing receptor kinase A4.3"/>
    <property type="match status" value="1"/>
</dbReference>
<proteinExistence type="inferred from homology"/>
<evidence type="ECO:0000256" key="18">
    <source>
        <dbReference type="SAM" id="Phobius"/>
    </source>
</evidence>
<dbReference type="EMBL" id="JABWDY010003061">
    <property type="protein sequence ID" value="KAF5206192.1"/>
    <property type="molecule type" value="Genomic_DNA"/>
</dbReference>
<dbReference type="GO" id="GO:0002229">
    <property type="term" value="P:defense response to oomycetes"/>
    <property type="evidence" value="ECO:0007669"/>
    <property type="project" value="UniProtKB-ARBA"/>
</dbReference>
<dbReference type="GO" id="GO:0005886">
    <property type="term" value="C:plasma membrane"/>
    <property type="evidence" value="ECO:0007669"/>
    <property type="project" value="UniProtKB-SubCell"/>
</dbReference>
<gene>
    <name evidence="21" type="ORF">FRX31_004221</name>
</gene>
<dbReference type="GO" id="GO:0004672">
    <property type="term" value="F:protein kinase activity"/>
    <property type="evidence" value="ECO:0007669"/>
    <property type="project" value="InterPro"/>
</dbReference>
<evidence type="ECO:0000256" key="12">
    <source>
        <dbReference type="ARBA" id="ARBA00022989"/>
    </source>
</evidence>
<evidence type="ECO:0000259" key="20">
    <source>
        <dbReference type="PROSITE" id="PS50011"/>
    </source>
</evidence>
<comment type="similarity">
    <text evidence="2">In the N-terminal section; belongs to the leguminous lectin family.</text>
</comment>
<feature type="compositionally biased region" description="Gly residues" evidence="17">
    <location>
        <begin position="271"/>
        <end position="288"/>
    </location>
</feature>
<evidence type="ECO:0000256" key="8">
    <source>
        <dbReference type="ARBA" id="ARBA00022734"/>
    </source>
</evidence>
<keyword evidence="6 18" id="KW-0812">Transmembrane</keyword>
<evidence type="ECO:0000256" key="14">
    <source>
        <dbReference type="ARBA" id="ARBA00023170"/>
    </source>
</evidence>
<keyword evidence="10 21" id="KW-0418">Kinase</keyword>
<dbReference type="PROSITE" id="PS00108">
    <property type="entry name" value="PROTEIN_KINASE_ST"/>
    <property type="match status" value="1"/>
</dbReference>
<comment type="similarity">
    <text evidence="3">In the C-terminal section; belongs to the protein kinase superfamily. Ser/Thr protein kinase family.</text>
</comment>
<keyword evidence="7 19" id="KW-0732">Signal</keyword>
<dbReference type="InterPro" id="IPR013320">
    <property type="entry name" value="ConA-like_dom_sf"/>
</dbReference>
<feature type="region of interest" description="Disordered" evidence="17">
    <location>
        <begin position="668"/>
        <end position="703"/>
    </location>
</feature>